<name>A0A7G9SBP9_9SPHN</name>
<sequence>MIQAYELTANDDYLAEALKAIEATRGLHFDINYQANLTAWGAAACVKLHRLTGERFYLEQAYVFFASFLHNCEIWESEIGHAVHYRNFLGATALHDAHYMAIYECFDSFAAMKHMLADGDATLSDSARMLASEYCKYALDRAWYYYPDALPPKQCRPSSATATAISIASSHFRWKTFTLMANRLGKSVRKSMAPERLSASPPARFIRLEGRRSG</sequence>
<accession>A0A7G9SBP9</accession>
<dbReference type="EMBL" id="CP060717">
    <property type="protein sequence ID" value="QNN65274.1"/>
    <property type="molecule type" value="Genomic_DNA"/>
</dbReference>
<protein>
    <submittedName>
        <fullName evidence="1">Uncharacterized protein</fullName>
    </submittedName>
</protein>
<reference evidence="1 2" key="1">
    <citation type="submission" date="2020-08" db="EMBL/GenBank/DDBJ databases">
        <title>Genome sequence of Sphingomonas rhizophila KACC 19189T.</title>
        <authorList>
            <person name="Hyun D.-W."/>
            <person name="Bae J.-W."/>
        </authorList>
    </citation>
    <scope>NUCLEOTIDE SEQUENCE [LARGE SCALE GENOMIC DNA]</scope>
    <source>
        <strain evidence="1 2">KACC 19189</strain>
    </source>
</reference>
<organism evidence="1 2">
    <name type="scientific">Sphingomonas rhizophila</name>
    <dbReference type="NCBI Taxonomy" id="2071607"/>
    <lineage>
        <taxon>Bacteria</taxon>
        <taxon>Pseudomonadati</taxon>
        <taxon>Pseudomonadota</taxon>
        <taxon>Alphaproteobacteria</taxon>
        <taxon>Sphingomonadales</taxon>
        <taxon>Sphingomonadaceae</taxon>
        <taxon>Sphingomonas</taxon>
    </lineage>
</organism>
<proteinExistence type="predicted"/>
<dbReference type="KEGG" id="srhi:H9L12_01090"/>
<dbReference type="InterPro" id="IPR008928">
    <property type="entry name" value="6-hairpin_glycosidase_sf"/>
</dbReference>
<dbReference type="Proteomes" id="UP000515955">
    <property type="component" value="Chromosome"/>
</dbReference>
<evidence type="ECO:0000313" key="1">
    <source>
        <dbReference type="EMBL" id="QNN65274.1"/>
    </source>
</evidence>
<dbReference type="AlphaFoldDB" id="A0A7G9SBP9"/>
<gene>
    <name evidence="1" type="ORF">H9L12_01090</name>
</gene>
<dbReference type="RefSeq" id="WP_187542266.1">
    <property type="nucleotide sequence ID" value="NZ_CP060717.1"/>
</dbReference>
<dbReference type="SUPFAM" id="SSF48208">
    <property type="entry name" value="Six-hairpin glycosidases"/>
    <property type="match status" value="1"/>
</dbReference>
<dbReference type="GO" id="GO:0005975">
    <property type="term" value="P:carbohydrate metabolic process"/>
    <property type="evidence" value="ECO:0007669"/>
    <property type="project" value="InterPro"/>
</dbReference>
<keyword evidence="2" id="KW-1185">Reference proteome</keyword>
<evidence type="ECO:0000313" key="2">
    <source>
        <dbReference type="Proteomes" id="UP000515955"/>
    </source>
</evidence>